<reference evidence="12 13" key="1">
    <citation type="submission" date="2018-07" db="EMBL/GenBank/DDBJ databases">
        <title>Freshwater and sediment microbial communities from various areas in North America, analyzing microbe dynamics in response to fracking.</title>
        <authorList>
            <person name="Lamendella R."/>
        </authorList>
    </citation>
    <scope>NUCLEOTIDE SEQUENCE [LARGE SCALE GENOMIC DNA]</scope>
    <source>
        <strain evidence="12 13">160A</strain>
    </source>
</reference>
<dbReference type="Pfam" id="PF00703">
    <property type="entry name" value="Glyco_hydro_2"/>
    <property type="match status" value="1"/>
</dbReference>
<organism evidence="12 13">
    <name type="scientific">Marinilabilia salmonicolor</name>
    <dbReference type="NCBI Taxonomy" id="989"/>
    <lineage>
        <taxon>Bacteria</taxon>
        <taxon>Pseudomonadati</taxon>
        <taxon>Bacteroidota</taxon>
        <taxon>Bacteroidia</taxon>
        <taxon>Marinilabiliales</taxon>
        <taxon>Marinilabiliaceae</taxon>
        <taxon>Marinilabilia</taxon>
    </lineage>
</organism>
<dbReference type="GO" id="GO:0030246">
    <property type="term" value="F:carbohydrate binding"/>
    <property type="evidence" value="ECO:0007669"/>
    <property type="project" value="InterPro"/>
</dbReference>
<evidence type="ECO:0000256" key="7">
    <source>
        <dbReference type="ARBA" id="ARBA00022837"/>
    </source>
</evidence>
<dbReference type="Gene3D" id="3.20.20.80">
    <property type="entry name" value="Glycosidases"/>
    <property type="match status" value="1"/>
</dbReference>
<dbReference type="SUPFAM" id="SSF49303">
    <property type="entry name" value="beta-Galactosidase/glucuronidase domain"/>
    <property type="match status" value="2"/>
</dbReference>
<evidence type="ECO:0000256" key="9">
    <source>
        <dbReference type="ARBA" id="ARBA00032230"/>
    </source>
</evidence>
<keyword evidence="8 10" id="KW-0326">Glycosidase</keyword>
<keyword evidence="6 10" id="KW-0378">Hydrolase</keyword>
<dbReference type="PRINTS" id="PR00132">
    <property type="entry name" value="GLHYDRLASE2"/>
</dbReference>
<dbReference type="GO" id="GO:0009341">
    <property type="term" value="C:beta-galactosidase complex"/>
    <property type="evidence" value="ECO:0007669"/>
    <property type="project" value="InterPro"/>
</dbReference>
<dbReference type="InterPro" id="IPR004199">
    <property type="entry name" value="B-gal_small/dom_5"/>
</dbReference>
<evidence type="ECO:0000256" key="5">
    <source>
        <dbReference type="ARBA" id="ARBA00012756"/>
    </source>
</evidence>
<dbReference type="InterPro" id="IPR013783">
    <property type="entry name" value="Ig-like_fold"/>
</dbReference>
<dbReference type="Pfam" id="PF02929">
    <property type="entry name" value="Bgal_small_N"/>
    <property type="match status" value="1"/>
</dbReference>
<proteinExistence type="inferred from homology"/>
<feature type="domain" description="Beta galactosidase small chain/" evidence="11">
    <location>
        <begin position="758"/>
        <end position="1045"/>
    </location>
</feature>
<dbReference type="InterPro" id="IPR014718">
    <property type="entry name" value="GH-type_carb-bd"/>
</dbReference>
<name>A0A368VBU3_9BACT</name>
<dbReference type="PROSITE" id="PS00719">
    <property type="entry name" value="GLYCOSYL_HYDROL_F2_1"/>
    <property type="match status" value="1"/>
</dbReference>
<comment type="cofactor">
    <cofactor evidence="2">
        <name>Ca(2+)</name>
        <dbReference type="ChEBI" id="CHEBI:29108"/>
    </cofactor>
</comment>
<evidence type="ECO:0000256" key="3">
    <source>
        <dbReference type="ARBA" id="ARBA00007401"/>
    </source>
</evidence>
<evidence type="ECO:0000256" key="10">
    <source>
        <dbReference type="RuleBase" id="RU361154"/>
    </source>
</evidence>
<evidence type="ECO:0000256" key="6">
    <source>
        <dbReference type="ARBA" id="ARBA00022801"/>
    </source>
</evidence>
<dbReference type="InterPro" id="IPR006103">
    <property type="entry name" value="Glyco_hydro_2_cat"/>
</dbReference>
<gene>
    <name evidence="12" type="ORF">DFO77_10357</name>
</gene>
<sequence>MKYFYLLLPLILLVSCTDYRDYSDVPFEEKTPRDWENPLVNEVNKESPRAWFVPFSGPDEADPDNIWASSFIQSLNGEWAFHISQNPQERPFYFFKDDFDSEDWVTISVPSNWEMHGHDYPIYTNVQYPHAKTPPEIQDHYNPVGSYKRHFTIPDTWEGKKVYLHFGAVSSAMYVWVNENMVGYSEDSKTPAEFDITQYLKSGENSLSVEVYKWSDGSYLEDQDFWRLGGITRDVFLMAREQQHISDFRITSDLSDDLKDGVFALELSVENASVEMPVMVEANLYDDTKQVDSFIDAVVDSTVRWSSVLENIKPWSAETPHLYHLEINLKEESGEVLETIVQDVGFRKVEIKENKLLINGAYVNLKGVNLHEHHPVTGHVVDEQTMLEDIKLMKSHNINAVRTSHYPQPERFYELCNEYGLYVIDEANVESHGMGYGAESLAKDSLWMLSHVYRTRNMFERDKNQPSVIIWSLGNEAGDGVNFDKTYDFLKSADSSRPVQYEQAHGGRNTDIYVPMYASIEHMEQYARKDGSKPLIQCEYAHAMGNSVGNLQDYWNAIEANPVMQGGFIWDWVDQGLLTTNEYGEEFYAYGGDFGPDTVPSDGNFCLNGLVDPDRKPQPALEEVKKVYQYIKFYPADLTKGAIQIRNDYSFLNTGIFNFDWEIKGDGEVLDSGRFEAVNLLPGEQIRVNAVTDFDVNPGTEYFLNIHARLKKPMGLLPEGIALAKEQFKLPVFEEKKEEALGKIALNVDKQNNDSSAVISWKDFMVEFDMSRGEMSQLQYNGKQMLLKGPVPSFWRAPTDNDFGNGLPQRSHIWRNTEKYKELTSAEIEDVQSGKKVIFSWNYFDENHQLIGTSEVGYIVDSEGRIEVNHHFNMSSDTLPEIPRMGMTLVMPREFDQMEWLGRGPQESYRDRKSAALVDVWAGSVAEQYQPYLRPQENGNKTDVRWVSITNRGGVGLLFEGRQLLEVSAHHNSMEDFESPVDSDYRKVEHPDGHRHTTDVVEQDFTSVDIDLGQIGVGGDNSWGAWTHEEYRLTDTEYSYGFVIKPLY</sequence>
<dbReference type="AlphaFoldDB" id="A0A368VBU3"/>
<dbReference type="FunFam" id="3.20.20.80:FF:000121">
    <property type="entry name" value="Beta-galactosidase"/>
    <property type="match status" value="1"/>
</dbReference>
<dbReference type="Gene3D" id="2.60.40.10">
    <property type="entry name" value="Immunoglobulins"/>
    <property type="match status" value="2"/>
</dbReference>
<dbReference type="InterPro" id="IPR050347">
    <property type="entry name" value="Bact_Beta-galactosidase"/>
</dbReference>
<comment type="subunit">
    <text evidence="4">Monomer.</text>
</comment>
<dbReference type="SUPFAM" id="SSF49785">
    <property type="entry name" value="Galactose-binding domain-like"/>
    <property type="match status" value="1"/>
</dbReference>
<evidence type="ECO:0000256" key="2">
    <source>
        <dbReference type="ARBA" id="ARBA00001913"/>
    </source>
</evidence>
<dbReference type="EMBL" id="QPIZ01000003">
    <property type="protein sequence ID" value="RCW38592.1"/>
    <property type="molecule type" value="Genomic_DNA"/>
</dbReference>
<comment type="catalytic activity">
    <reaction evidence="1 10">
        <text>Hydrolysis of terminal non-reducing beta-D-galactose residues in beta-D-galactosides.</text>
        <dbReference type="EC" id="3.2.1.23"/>
    </reaction>
</comment>
<dbReference type="InterPro" id="IPR017853">
    <property type="entry name" value="GH"/>
</dbReference>
<dbReference type="EC" id="3.2.1.23" evidence="5 10"/>
<dbReference type="Proteomes" id="UP000252733">
    <property type="component" value="Unassembled WGS sequence"/>
</dbReference>
<keyword evidence="7" id="KW-0106">Calcium</keyword>
<dbReference type="InterPro" id="IPR006102">
    <property type="entry name" value="Ig-like_GH2"/>
</dbReference>
<dbReference type="SUPFAM" id="SSF74650">
    <property type="entry name" value="Galactose mutarotase-like"/>
    <property type="match status" value="1"/>
</dbReference>
<dbReference type="SUPFAM" id="SSF51445">
    <property type="entry name" value="(Trans)glycosidases"/>
    <property type="match status" value="1"/>
</dbReference>
<protein>
    <recommendedName>
        <fullName evidence="5 10">Beta-galactosidase</fullName>
        <ecNumber evidence="5 10">3.2.1.23</ecNumber>
    </recommendedName>
    <alternativeName>
        <fullName evidence="9 10">Lactase</fullName>
    </alternativeName>
</protein>
<evidence type="ECO:0000259" key="11">
    <source>
        <dbReference type="SMART" id="SM01038"/>
    </source>
</evidence>
<dbReference type="InterPro" id="IPR006104">
    <property type="entry name" value="Glyco_hydro_2_N"/>
</dbReference>
<dbReference type="InterPro" id="IPR006101">
    <property type="entry name" value="Glyco_hydro_2"/>
</dbReference>
<comment type="similarity">
    <text evidence="3 10">Belongs to the glycosyl hydrolase 2 family.</text>
</comment>
<dbReference type="SMART" id="SM01038">
    <property type="entry name" value="Bgal_small_N"/>
    <property type="match status" value="1"/>
</dbReference>
<dbReference type="InterPro" id="IPR023230">
    <property type="entry name" value="Glyco_hydro_2_CS"/>
</dbReference>
<dbReference type="PANTHER" id="PTHR46323">
    <property type="entry name" value="BETA-GALACTOSIDASE"/>
    <property type="match status" value="1"/>
</dbReference>
<evidence type="ECO:0000256" key="1">
    <source>
        <dbReference type="ARBA" id="ARBA00001412"/>
    </source>
</evidence>
<dbReference type="RefSeq" id="WP_114436473.1">
    <property type="nucleotide sequence ID" value="NZ_QPIZ01000003.1"/>
</dbReference>
<dbReference type="Pfam" id="PF02837">
    <property type="entry name" value="Glyco_hydro_2_N"/>
    <property type="match status" value="1"/>
</dbReference>
<dbReference type="GO" id="GO:0004565">
    <property type="term" value="F:beta-galactosidase activity"/>
    <property type="evidence" value="ECO:0007669"/>
    <property type="project" value="UniProtKB-EC"/>
</dbReference>
<dbReference type="GO" id="GO:0005990">
    <property type="term" value="P:lactose catabolic process"/>
    <property type="evidence" value="ECO:0007669"/>
    <property type="project" value="TreeGrafter"/>
</dbReference>
<dbReference type="InterPro" id="IPR036156">
    <property type="entry name" value="Beta-gal/glucu_dom_sf"/>
</dbReference>
<dbReference type="InterPro" id="IPR008979">
    <property type="entry name" value="Galactose-bd-like_sf"/>
</dbReference>
<dbReference type="Gene3D" id="2.70.98.10">
    <property type="match status" value="1"/>
</dbReference>
<accession>A0A368VBU3</accession>
<dbReference type="InterPro" id="IPR032312">
    <property type="entry name" value="LacZ_4"/>
</dbReference>
<evidence type="ECO:0000313" key="12">
    <source>
        <dbReference type="EMBL" id="RCW38592.1"/>
    </source>
</evidence>
<comment type="caution">
    <text evidence="12">The sequence shown here is derived from an EMBL/GenBank/DDBJ whole genome shotgun (WGS) entry which is preliminary data.</text>
</comment>
<dbReference type="Gene3D" id="2.60.120.260">
    <property type="entry name" value="Galactose-binding domain-like"/>
    <property type="match status" value="1"/>
</dbReference>
<evidence type="ECO:0000256" key="8">
    <source>
        <dbReference type="ARBA" id="ARBA00023295"/>
    </source>
</evidence>
<evidence type="ECO:0000256" key="4">
    <source>
        <dbReference type="ARBA" id="ARBA00011245"/>
    </source>
</evidence>
<dbReference type="PANTHER" id="PTHR46323:SF2">
    <property type="entry name" value="BETA-GALACTOSIDASE"/>
    <property type="match status" value="1"/>
</dbReference>
<dbReference type="Pfam" id="PF16353">
    <property type="entry name" value="LacZ_4"/>
    <property type="match status" value="1"/>
</dbReference>
<dbReference type="Pfam" id="PF02836">
    <property type="entry name" value="Glyco_hydro_2_C"/>
    <property type="match status" value="1"/>
</dbReference>
<dbReference type="PROSITE" id="PS51257">
    <property type="entry name" value="PROKAR_LIPOPROTEIN"/>
    <property type="match status" value="1"/>
</dbReference>
<dbReference type="InterPro" id="IPR011013">
    <property type="entry name" value="Gal_mutarotase_sf_dom"/>
</dbReference>
<evidence type="ECO:0000313" key="13">
    <source>
        <dbReference type="Proteomes" id="UP000252733"/>
    </source>
</evidence>
<keyword evidence="13" id="KW-1185">Reference proteome</keyword>